<accession>A0A0M3HY53</accession>
<keyword evidence="7" id="KW-1185">Reference proteome</keyword>
<dbReference type="InterPro" id="IPR019397">
    <property type="entry name" value="Uncharacterised_TMEM39"/>
</dbReference>
<feature type="transmembrane region" description="Helical" evidence="6">
    <location>
        <begin position="92"/>
        <end position="109"/>
    </location>
</feature>
<comment type="similarity">
    <text evidence="2">Belongs to the TMEM39 family.</text>
</comment>
<evidence type="ECO:0000256" key="5">
    <source>
        <dbReference type="ARBA" id="ARBA00023136"/>
    </source>
</evidence>
<dbReference type="GO" id="GO:0016020">
    <property type="term" value="C:membrane"/>
    <property type="evidence" value="ECO:0007669"/>
    <property type="project" value="UniProtKB-SubCell"/>
</dbReference>
<evidence type="ECO:0000313" key="7">
    <source>
        <dbReference type="Proteomes" id="UP000036681"/>
    </source>
</evidence>
<dbReference type="WBParaSite" id="ALUE_0000838601-mRNA-1">
    <property type="protein sequence ID" value="ALUE_0000838601-mRNA-1"/>
    <property type="gene ID" value="ALUE_0000838601"/>
</dbReference>
<name>A0A0M3HY53_ASCLU</name>
<feature type="transmembrane region" description="Helical" evidence="6">
    <location>
        <begin position="266"/>
        <end position="286"/>
    </location>
</feature>
<proteinExistence type="inferred from homology"/>
<reference evidence="8" key="1">
    <citation type="submission" date="2017-02" db="UniProtKB">
        <authorList>
            <consortium name="WormBaseParasite"/>
        </authorList>
    </citation>
    <scope>IDENTIFICATION</scope>
</reference>
<dbReference type="PANTHER" id="PTHR12995">
    <property type="entry name" value="FI21814P1"/>
    <property type="match status" value="1"/>
</dbReference>
<evidence type="ECO:0000313" key="8">
    <source>
        <dbReference type="WBParaSite" id="ALUE_0000838601-mRNA-1"/>
    </source>
</evidence>
<evidence type="ECO:0000256" key="1">
    <source>
        <dbReference type="ARBA" id="ARBA00004141"/>
    </source>
</evidence>
<dbReference type="Proteomes" id="UP000036681">
    <property type="component" value="Unplaced"/>
</dbReference>
<evidence type="ECO:0000256" key="6">
    <source>
        <dbReference type="SAM" id="Phobius"/>
    </source>
</evidence>
<evidence type="ECO:0000256" key="2">
    <source>
        <dbReference type="ARBA" id="ARBA00010737"/>
    </source>
</evidence>
<protein>
    <submittedName>
        <fullName evidence="8">Transmembrane protein 39A</fullName>
    </submittedName>
</protein>
<evidence type="ECO:0000256" key="4">
    <source>
        <dbReference type="ARBA" id="ARBA00022989"/>
    </source>
</evidence>
<evidence type="ECO:0000256" key="3">
    <source>
        <dbReference type="ARBA" id="ARBA00022692"/>
    </source>
</evidence>
<keyword evidence="5 6" id="KW-0472">Membrane</keyword>
<feature type="transmembrane region" description="Helical" evidence="6">
    <location>
        <begin position="447"/>
        <end position="468"/>
    </location>
</feature>
<feature type="transmembrane region" description="Helical" evidence="6">
    <location>
        <begin position="144"/>
        <end position="167"/>
    </location>
</feature>
<dbReference type="PANTHER" id="PTHR12995:SF4">
    <property type="entry name" value="FI21814P1"/>
    <property type="match status" value="1"/>
</dbReference>
<keyword evidence="3 6" id="KW-0812">Transmembrane</keyword>
<keyword evidence="4 6" id="KW-1133">Transmembrane helix</keyword>
<comment type="subcellular location">
    <subcellularLocation>
        <location evidence="1">Membrane</location>
        <topology evidence="1">Multi-pass membrane protein</topology>
    </subcellularLocation>
</comment>
<dbReference type="AlphaFoldDB" id="A0A0M3HY53"/>
<feature type="transmembrane region" description="Helical" evidence="6">
    <location>
        <begin position="53"/>
        <end position="72"/>
    </location>
</feature>
<organism evidence="7 8">
    <name type="scientific">Ascaris lumbricoides</name>
    <name type="common">Giant roundworm</name>
    <dbReference type="NCBI Taxonomy" id="6252"/>
    <lineage>
        <taxon>Eukaryota</taxon>
        <taxon>Metazoa</taxon>
        <taxon>Ecdysozoa</taxon>
        <taxon>Nematoda</taxon>
        <taxon>Chromadorea</taxon>
        <taxon>Rhabditida</taxon>
        <taxon>Spirurina</taxon>
        <taxon>Ascaridomorpha</taxon>
        <taxon>Ascaridoidea</taxon>
        <taxon>Ascarididae</taxon>
        <taxon>Ascaris</taxon>
    </lineage>
</organism>
<dbReference type="Pfam" id="PF10271">
    <property type="entry name" value="Tmp39"/>
    <property type="match status" value="1"/>
</dbReference>
<sequence>MVGRSAARNRHHGCLGLEKSLGHRGFCRSEECAGLTVQMHPVWPEMPQGQGELFFECTLFLYSVLALFLQYLNLYKTLWWLPKSYWHYSMKFHLINPYLLSCVGLLLGLRVTKCFWNTISELASSASQGASGTQLLIWRIVEWAFVKTPMFTMVATSFMFSFSRVYADFPFKSLLYFGHPLIFFLFLYYGEILHKLRRIASVIHFVMKGGDLNEMANAPLLFPNIPVPQTLVDVDSVVHMCSSNPAQIREEVAVLTRDFNLRLKHCLFSGLSTAYLSIFVPCVFTPQRSPSGMPQQMHVDIAWVVELFLVVFLTSFALYITYLLPIQYCDLLHRSATHLGRWEKVDLRTPPPASNIPTMSTATHTVCQLWEPESLYADGAIVRHEAQTYKAHANTGALGVAAEPGDPEHVRFYRMGAEPVTLINAMCLFEVALIAAQFWMLVLTTDWQHIVTLVLLMFANYLLLAKVFKDRVVIGRIYNPSPEDLQLIKQMQQGG</sequence>
<feature type="transmembrane region" description="Helical" evidence="6">
    <location>
        <begin position="173"/>
        <end position="190"/>
    </location>
</feature>
<feature type="transmembrane region" description="Helical" evidence="6">
    <location>
        <begin position="421"/>
        <end position="441"/>
    </location>
</feature>
<feature type="transmembrane region" description="Helical" evidence="6">
    <location>
        <begin position="301"/>
        <end position="324"/>
    </location>
</feature>